<evidence type="ECO:0000313" key="2">
    <source>
        <dbReference type="Proteomes" id="UP000660675"/>
    </source>
</evidence>
<comment type="caution">
    <text evidence="1">The sequence shown here is derived from an EMBL/GenBank/DDBJ whole genome shotgun (WGS) entry which is preliminary data.</text>
</comment>
<evidence type="ECO:0000313" key="1">
    <source>
        <dbReference type="EMBL" id="GGV92888.1"/>
    </source>
</evidence>
<reference evidence="2" key="1">
    <citation type="journal article" date="2019" name="Int. J. Syst. Evol. Microbiol.">
        <title>The Global Catalogue of Microorganisms (GCM) 10K type strain sequencing project: providing services to taxonomists for standard genome sequencing and annotation.</title>
        <authorList>
            <consortium name="The Broad Institute Genomics Platform"/>
            <consortium name="The Broad Institute Genome Sequencing Center for Infectious Disease"/>
            <person name="Wu L."/>
            <person name="Ma J."/>
        </authorList>
    </citation>
    <scope>NUCLEOTIDE SEQUENCE [LARGE SCALE GENOMIC DNA]</scope>
    <source>
        <strain evidence="2">JCM 4376</strain>
    </source>
</reference>
<organism evidence="1 2">
    <name type="scientific">Streptomyces gelaticus</name>
    <dbReference type="NCBI Taxonomy" id="285446"/>
    <lineage>
        <taxon>Bacteria</taxon>
        <taxon>Bacillati</taxon>
        <taxon>Actinomycetota</taxon>
        <taxon>Actinomycetes</taxon>
        <taxon>Kitasatosporales</taxon>
        <taxon>Streptomycetaceae</taxon>
        <taxon>Streptomyces</taxon>
    </lineage>
</organism>
<name>A0ABQ2W832_9ACTN</name>
<proteinExistence type="predicted"/>
<dbReference type="EMBL" id="BMTF01000023">
    <property type="protein sequence ID" value="GGV92888.1"/>
    <property type="molecule type" value="Genomic_DNA"/>
</dbReference>
<gene>
    <name evidence="1" type="ORF">GCM10015535_54780</name>
</gene>
<sequence>MGGCALVEIDQFVRFRAGEPSPAVQEMVQTVPLGAVGGHEDIEVHDRLLLQAWVRTGAYYGGALRVSLAD</sequence>
<accession>A0ABQ2W832</accession>
<dbReference type="Proteomes" id="UP000660675">
    <property type="component" value="Unassembled WGS sequence"/>
</dbReference>
<keyword evidence="2" id="KW-1185">Reference proteome</keyword>
<protein>
    <submittedName>
        <fullName evidence="1">Uncharacterized protein</fullName>
    </submittedName>
</protein>